<reference evidence="9 10" key="1">
    <citation type="submission" date="2018-10" db="EMBL/GenBank/DDBJ databases">
        <authorList>
            <person name="Zhang X."/>
        </authorList>
    </citation>
    <scope>NUCLEOTIDE SEQUENCE [LARGE SCALE GENOMIC DNA]</scope>
    <source>
        <strain evidence="9 10">SK-G1</strain>
    </source>
</reference>
<sequence>MDGIINVLKPPGMTSHDVVAYLRRLFQIKKIGHGGTLDPAAAGVLPLFIGRATKAIEFFSETDKEYVAEMVLGITTDTGDSEGNILSTRQVNVDIDRINHVFTKFVGKIEQIPPMYSAVHYHGKKLYELARHGMTVERKPRTVEIKSLELIYFKDNIVTFRTTCSKGTYIRTLCEDIGQHLECGAFLSCLVRTRAGLFYIDKSYTIEEIQQNVSNNAMDKMIIPIDEGMAHLPAIELPAMEKNNFSRGRVLYYDFDHELNGFIRVYSGGIFIGIAKVEIQNQKSCIRLVKTFF</sequence>
<dbReference type="InterPro" id="IPR020103">
    <property type="entry name" value="PsdUridine_synth_cat_dom_sf"/>
</dbReference>
<feature type="domain" description="tRNA pseudouridine synthase II TruB subfamily 1 C-terminal" evidence="7">
    <location>
        <begin position="233"/>
        <end position="282"/>
    </location>
</feature>
<dbReference type="InterPro" id="IPR015240">
    <property type="entry name" value="tRNA_sdUridine_synth_fam1_C"/>
</dbReference>
<dbReference type="EMBL" id="CP033169">
    <property type="protein sequence ID" value="AYO30513.1"/>
    <property type="molecule type" value="Genomic_DNA"/>
</dbReference>
<keyword evidence="10" id="KW-1185">Reference proteome</keyword>
<accession>A0A3G2R4X4</accession>
<dbReference type="PANTHER" id="PTHR13767">
    <property type="entry name" value="TRNA-PSEUDOURIDINE SYNTHASE"/>
    <property type="match status" value="1"/>
</dbReference>
<dbReference type="CDD" id="cd02573">
    <property type="entry name" value="PseudoU_synth_EcTruB"/>
    <property type="match status" value="1"/>
</dbReference>
<evidence type="ECO:0000259" key="8">
    <source>
        <dbReference type="Pfam" id="PF16198"/>
    </source>
</evidence>
<evidence type="ECO:0000313" key="10">
    <source>
        <dbReference type="Proteomes" id="UP000280960"/>
    </source>
</evidence>
<dbReference type="KEGG" id="bacg:D2962_07665"/>
<comment type="catalytic activity">
    <reaction evidence="1 5">
        <text>uridine(55) in tRNA = pseudouridine(55) in tRNA</text>
        <dbReference type="Rhea" id="RHEA:42532"/>
        <dbReference type="Rhea" id="RHEA-COMP:10101"/>
        <dbReference type="Rhea" id="RHEA-COMP:10102"/>
        <dbReference type="ChEBI" id="CHEBI:65314"/>
        <dbReference type="ChEBI" id="CHEBI:65315"/>
        <dbReference type="EC" id="5.4.99.25"/>
    </reaction>
</comment>
<dbReference type="InterPro" id="IPR014780">
    <property type="entry name" value="tRNA_psdUridine_synth_TruB"/>
</dbReference>
<protein>
    <recommendedName>
        <fullName evidence="5">tRNA pseudouridine synthase B</fullName>
        <ecNumber evidence="5">5.4.99.25</ecNumber>
    </recommendedName>
    <alternativeName>
        <fullName evidence="5">tRNA pseudouridine(55) synthase</fullName>
        <shortName evidence="5">Psi55 synthase</shortName>
    </alternativeName>
    <alternativeName>
        <fullName evidence="5">tRNA pseudouridylate synthase</fullName>
    </alternativeName>
    <alternativeName>
        <fullName evidence="5">tRNA-uridine isomerase</fullName>
    </alternativeName>
</protein>
<dbReference type="AlphaFoldDB" id="A0A3G2R4X4"/>
<feature type="domain" description="Pseudouridine synthase II N-terminal" evidence="6">
    <location>
        <begin position="23"/>
        <end position="170"/>
    </location>
</feature>
<dbReference type="GO" id="GO:0003723">
    <property type="term" value="F:RNA binding"/>
    <property type="evidence" value="ECO:0007669"/>
    <property type="project" value="InterPro"/>
</dbReference>
<proteinExistence type="inferred from homology"/>
<comment type="similarity">
    <text evidence="2 5">Belongs to the pseudouridine synthase TruB family. Type 1 subfamily.</text>
</comment>
<dbReference type="PANTHER" id="PTHR13767:SF2">
    <property type="entry name" value="PSEUDOURIDYLATE SYNTHASE TRUB1"/>
    <property type="match status" value="1"/>
</dbReference>
<dbReference type="Proteomes" id="UP000280960">
    <property type="component" value="Chromosome"/>
</dbReference>
<keyword evidence="4 5" id="KW-0413">Isomerase</keyword>
<dbReference type="EC" id="5.4.99.25" evidence="5"/>
<dbReference type="Gene3D" id="3.30.2350.10">
    <property type="entry name" value="Pseudouridine synthase"/>
    <property type="match status" value="1"/>
</dbReference>
<dbReference type="Pfam" id="PF09157">
    <property type="entry name" value="TruB-C_2"/>
    <property type="match status" value="1"/>
</dbReference>
<dbReference type="InterPro" id="IPR002501">
    <property type="entry name" value="PsdUridine_synth_N"/>
</dbReference>
<dbReference type="GO" id="GO:0160148">
    <property type="term" value="F:tRNA pseudouridine(55) synthase activity"/>
    <property type="evidence" value="ECO:0007669"/>
    <property type="project" value="UniProtKB-EC"/>
</dbReference>
<gene>
    <name evidence="5 9" type="primary">truB</name>
    <name evidence="9" type="ORF">D2962_07665</name>
</gene>
<feature type="active site" description="Nucleophile" evidence="5">
    <location>
        <position position="38"/>
    </location>
</feature>
<evidence type="ECO:0000313" key="9">
    <source>
        <dbReference type="EMBL" id="AYO30513.1"/>
    </source>
</evidence>
<dbReference type="SUPFAM" id="SSF55120">
    <property type="entry name" value="Pseudouridine synthase"/>
    <property type="match status" value="1"/>
</dbReference>
<dbReference type="GO" id="GO:0031119">
    <property type="term" value="P:tRNA pseudouridine synthesis"/>
    <property type="evidence" value="ECO:0007669"/>
    <property type="project" value="UniProtKB-UniRule"/>
</dbReference>
<dbReference type="Pfam" id="PF01509">
    <property type="entry name" value="TruB_N"/>
    <property type="match status" value="1"/>
</dbReference>
<keyword evidence="3 5" id="KW-0819">tRNA processing</keyword>
<evidence type="ECO:0000256" key="3">
    <source>
        <dbReference type="ARBA" id="ARBA00022694"/>
    </source>
</evidence>
<dbReference type="RefSeq" id="WP_122014639.1">
    <property type="nucleotide sequence ID" value="NZ_CP033169.1"/>
</dbReference>
<comment type="function">
    <text evidence="5">Responsible for synthesis of pseudouridine from uracil-55 in the psi GC loop of transfer RNAs.</text>
</comment>
<evidence type="ECO:0000256" key="4">
    <source>
        <dbReference type="ARBA" id="ARBA00023235"/>
    </source>
</evidence>
<dbReference type="FunFam" id="3.30.2350.10:FF:000011">
    <property type="entry name" value="tRNA pseudouridine synthase B"/>
    <property type="match status" value="1"/>
</dbReference>
<dbReference type="NCBIfam" id="TIGR00431">
    <property type="entry name" value="TruB"/>
    <property type="match status" value="1"/>
</dbReference>
<evidence type="ECO:0000259" key="7">
    <source>
        <dbReference type="Pfam" id="PF09157"/>
    </source>
</evidence>
<feature type="domain" description="tRNA pseudouridylate synthase B C-terminal" evidence="8">
    <location>
        <begin position="171"/>
        <end position="228"/>
    </location>
</feature>
<dbReference type="HAMAP" id="MF_01080">
    <property type="entry name" value="TruB_bact"/>
    <property type="match status" value="1"/>
</dbReference>
<name>A0A3G2R4X4_9FIRM</name>
<organism evidence="9 10">
    <name type="scientific">Biomaibacter acetigenes</name>
    <dbReference type="NCBI Taxonomy" id="2316383"/>
    <lineage>
        <taxon>Bacteria</taxon>
        <taxon>Bacillati</taxon>
        <taxon>Bacillota</taxon>
        <taxon>Clostridia</taxon>
        <taxon>Thermosediminibacterales</taxon>
        <taxon>Tepidanaerobacteraceae</taxon>
        <taxon>Biomaibacter</taxon>
    </lineage>
</organism>
<dbReference type="InterPro" id="IPR032819">
    <property type="entry name" value="TruB_C"/>
</dbReference>
<dbReference type="Pfam" id="PF16198">
    <property type="entry name" value="TruB_C_2"/>
    <property type="match status" value="1"/>
</dbReference>
<evidence type="ECO:0000256" key="5">
    <source>
        <dbReference type="HAMAP-Rule" id="MF_01080"/>
    </source>
</evidence>
<dbReference type="GO" id="GO:1990481">
    <property type="term" value="P:mRNA pseudouridine synthesis"/>
    <property type="evidence" value="ECO:0007669"/>
    <property type="project" value="TreeGrafter"/>
</dbReference>
<evidence type="ECO:0000256" key="2">
    <source>
        <dbReference type="ARBA" id="ARBA00005642"/>
    </source>
</evidence>
<evidence type="ECO:0000256" key="1">
    <source>
        <dbReference type="ARBA" id="ARBA00000385"/>
    </source>
</evidence>
<evidence type="ECO:0000259" key="6">
    <source>
        <dbReference type="Pfam" id="PF01509"/>
    </source>
</evidence>